<evidence type="ECO:0000313" key="4">
    <source>
        <dbReference type="Proteomes" id="UP000001208"/>
    </source>
</evidence>
<dbReference type="OrthoDB" id="9775362at2"/>
<comment type="similarity">
    <text evidence="1">Belongs to the transferase hexapeptide repeat family.</text>
</comment>
<reference evidence="3 4" key="1">
    <citation type="submission" date="2008-06" db="EMBL/GenBank/DDBJ databases">
        <title>Complete sequence of Chloroherpeton thalassium ATCC 35110.</title>
        <authorList>
            <consortium name="US DOE Joint Genome Institute"/>
            <person name="Lucas S."/>
            <person name="Copeland A."/>
            <person name="Lapidus A."/>
            <person name="Glavina del Rio T."/>
            <person name="Dalin E."/>
            <person name="Tice H."/>
            <person name="Bruce D."/>
            <person name="Goodwin L."/>
            <person name="Pitluck S."/>
            <person name="Schmutz J."/>
            <person name="Larimer F."/>
            <person name="Land M."/>
            <person name="Hauser L."/>
            <person name="Kyrpides N."/>
            <person name="Mikhailova N."/>
            <person name="Liu Z."/>
            <person name="Li T."/>
            <person name="Zhao F."/>
            <person name="Overmann J."/>
            <person name="Bryant D.A."/>
            <person name="Richardson P."/>
        </authorList>
    </citation>
    <scope>NUCLEOTIDE SEQUENCE [LARGE SCALE GENOMIC DNA]</scope>
    <source>
        <strain evidence="4">ATCC 35110 / GB-78</strain>
    </source>
</reference>
<dbReference type="InterPro" id="IPR011004">
    <property type="entry name" value="Trimer_LpxA-like_sf"/>
</dbReference>
<dbReference type="Pfam" id="PF14602">
    <property type="entry name" value="Hexapep_2"/>
    <property type="match status" value="1"/>
</dbReference>
<keyword evidence="3" id="KW-0808">Transferase</keyword>
<dbReference type="SUPFAM" id="SSF51161">
    <property type="entry name" value="Trimeric LpxA-like enzymes"/>
    <property type="match status" value="1"/>
</dbReference>
<dbReference type="EMBL" id="CP001100">
    <property type="protein sequence ID" value="ACF13816.1"/>
    <property type="molecule type" value="Genomic_DNA"/>
</dbReference>
<dbReference type="Proteomes" id="UP000001208">
    <property type="component" value="Chromosome"/>
</dbReference>
<dbReference type="EC" id="2.3.1.117" evidence="3"/>
<proteinExistence type="inferred from homology"/>
<accession>B3QZC3</accession>
<name>B3QZC3_CHLT3</name>
<dbReference type="KEGG" id="cts:Ctha_1353"/>
<evidence type="ECO:0000256" key="1">
    <source>
        <dbReference type="ARBA" id="ARBA00007274"/>
    </source>
</evidence>
<gene>
    <name evidence="3" type="ordered locus">Ctha_1353</name>
</gene>
<dbReference type="eggNOG" id="COG2171">
    <property type="taxonomic scope" value="Bacteria"/>
</dbReference>
<dbReference type="InterPro" id="IPR023180">
    <property type="entry name" value="THP_succinylTrfase_dom1"/>
</dbReference>
<dbReference type="PANTHER" id="PTHR43300:SF10">
    <property type="entry name" value="2,3,4,5-TETRAHYDROPYRIDINE-2,6-DICARBOXYLATE N-ACETYLTRANSFERASE"/>
    <property type="match status" value="1"/>
</dbReference>
<keyword evidence="3" id="KW-0012">Acyltransferase</keyword>
<dbReference type="InterPro" id="IPR001451">
    <property type="entry name" value="Hexapep"/>
</dbReference>
<dbReference type="InterPro" id="IPR037133">
    <property type="entry name" value="THP_succinylTrfase_N_sf"/>
</dbReference>
<dbReference type="STRING" id="517418.Ctha_1353"/>
<dbReference type="AlphaFoldDB" id="B3QZC3"/>
<dbReference type="HOGENOM" id="CLU_050859_0_1_10"/>
<dbReference type="NCBIfam" id="NF008808">
    <property type="entry name" value="PRK11830.1"/>
    <property type="match status" value="1"/>
</dbReference>
<feature type="domain" description="Tetrahydrodipicolinate-N-succinyltransferase chain A" evidence="2">
    <location>
        <begin position="29"/>
        <end position="72"/>
    </location>
</feature>
<dbReference type="Gene3D" id="1.10.166.10">
    <property type="entry name" value="Tetrahydrodipicolinate-N-succinyltransferase, N-terminal domain"/>
    <property type="match status" value="1"/>
</dbReference>
<dbReference type="Pfam" id="PF14805">
    <property type="entry name" value="THDPS_N_2"/>
    <property type="match status" value="1"/>
</dbReference>
<dbReference type="GO" id="GO:0008666">
    <property type="term" value="F:2,3,4,5-tetrahydropyridine-2,6-dicarboxylate N-succinyltransferase activity"/>
    <property type="evidence" value="ECO:0007669"/>
    <property type="project" value="UniProtKB-EC"/>
</dbReference>
<dbReference type="PANTHER" id="PTHR43300">
    <property type="entry name" value="ACETYLTRANSFERASE"/>
    <property type="match status" value="1"/>
</dbReference>
<evidence type="ECO:0000313" key="3">
    <source>
        <dbReference type="EMBL" id="ACF13816.1"/>
    </source>
</evidence>
<dbReference type="RefSeq" id="WP_012499900.1">
    <property type="nucleotide sequence ID" value="NC_011026.1"/>
</dbReference>
<sequence>MNQSSIDSMRQKVEALAAMPAGTLQQEPGMQMFFKEFKTALNQGHIRSAEKKDGVWQVNHWVKQGILLGFKLGNLKAGEVAVFGANYAFSFIDKDTYPTRDFSLEDKVRIVPGGTAVRDGAYVAPGVVMMPPAYINVGAYVDAGTMVDSHALVGSCAQIGKNVHLSAASQIGGVLEPIGAMPVIIEDEVMIGGNCGIYEGTIVEEKAVIGTGVILNASTPVYDVVNEKIIRKTETAPLTIPKGAVVVAGSRPIKKGGFAEENGLSIYTPIIIKYRDDKTDGSVSLEDLLR</sequence>
<dbReference type="CDD" id="cd03350">
    <property type="entry name" value="LbH_THP_succinylT"/>
    <property type="match status" value="1"/>
</dbReference>
<dbReference type="Gene3D" id="2.160.10.10">
    <property type="entry name" value="Hexapeptide repeat proteins"/>
    <property type="match status" value="1"/>
</dbReference>
<protein>
    <submittedName>
        <fullName evidence="3">2,3,4,5-tetrahydropyridine-2,6-dicarboxylate N-succinyltransferase</fullName>
        <ecNumber evidence="3">2.3.1.117</ecNumber>
    </submittedName>
</protein>
<evidence type="ECO:0000259" key="2">
    <source>
        <dbReference type="Pfam" id="PF14805"/>
    </source>
</evidence>
<organism evidence="3 4">
    <name type="scientific">Chloroherpeton thalassium (strain ATCC 35110 / GB-78)</name>
    <dbReference type="NCBI Taxonomy" id="517418"/>
    <lineage>
        <taxon>Bacteria</taxon>
        <taxon>Pseudomonadati</taxon>
        <taxon>Chlorobiota</taxon>
        <taxon>Chlorobiia</taxon>
        <taxon>Chlorobiales</taxon>
        <taxon>Chloroherpetonaceae</taxon>
        <taxon>Chloroherpeton</taxon>
    </lineage>
</organism>
<dbReference type="InterPro" id="IPR050179">
    <property type="entry name" value="Trans_hexapeptide_repeat"/>
</dbReference>
<keyword evidence="4" id="KW-1185">Reference proteome</keyword>